<evidence type="ECO:0000256" key="3">
    <source>
        <dbReference type="SAM" id="MobiDB-lite"/>
    </source>
</evidence>
<gene>
    <name evidence="6" type="ORF">UU77_C0052G0001</name>
</gene>
<dbReference type="InterPro" id="IPR001791">
    <property type="entry name" value="Laminin_G"/>
</dbReference>
<evidence type="ECO:0000259" key="5">
    <source>
        <dbReference type="SMART" id="SM00560"/>
    </source>
</evidence>
<evidence type="ECO:0000256" key="1">
    <source>
        <dbReference type="ARBA" id="ARBA00022729"/>
    </source>
</evidence>
<dbReference type="InterPro" id="IPR006558">
    <property type="entry name" value="LamG-like"/>
</dbReference>
<evidence type="ECO:0000259" key="4">
    <source>
        <dbReference type="SMART" id="SM00282"/>
    </source>
</evidence>
<feature type="domain" description="Laminin G" evidence="4">
    <location>
        <begin position="449"/>
        <end position="579"/>
    </location>
</feature>
<dbReference type="InterPro" id="IPR013320">
    <property type="entry name" value="ConA-like_dom_sf"/>
</dbReference>
<keyword evidence="1" id="KW-0732">Signal</keyword>
<dbReference type="AlphaFoldDB" id="A0A0G0X4Q1"/>
<dbReference type="SUPFAM" id="SSF49899">
    <property type="entry name" value="Concanavalin A-like lectins/glucanases"/>
    <property type="match status" value="4"/>
</dbReference>
<dbReference type="SMART" id="SM00282">
    <property type="entry name" value="LamG"/>
    <property type="match status" value="1"/>
</dbReference>
<sequence>QTVSFWIKPNSNTESILKLSDTEYISASSGTLSATGFDTPAIYVNGTTSTTLTANVWQHVQVTTATPITADAVALGLANSAYLTGELDEVKLYNYVRSTQNRIEDFNAGHPAPGSPIASAIGHWRFDEGTDNQCSGGVKDACNTGSAGTNLDAEQTGMAIPATSTSGWTTEGRFGMALNFDYSNDKVTVIDNSYLDVNQHTLSAWVRFRSFGALSEPDNIIAGKYDAGASQRSYILFADSTGHVKYRTSSDGASSGTVDSTSTTALSTDTWYYVAGTFDGTNQNLYINGILEDTDTQASVFSGNADFVIGATSPSSRFTAARIDDVKLYNFSLSPEQIILDYNQAKSTQMGTFSTQSDGVTGSLSSSREYCVPGDTASCNPPVGHWKFDEHTGVYAYDSTGNSNTGTLGGDGAGDDIPEWYYGKSGSALMFDGDDNVNAGTASIVEPTSALTISFWFKASSQDAYNRFISHGASNRGYEVFMYPSSADSRIEFNLGPDSVEKGVISNAGIAYNDNKWHNFSGTWDGTTMIMYIDGVKQSNVNSTATGTLSYLGNLTVGQSENGTSPYTGLLEDVRIYNYARTPAQVAWDYNRGNPLAHWKFDECAGSTSYDSAPKSDDASSTYDGTIYPGDTSGDNDTVGTCASGTTTEMWNDGTTGKRNGSLGFDGTNDYVSMGDVLDQTTNDFSISAWVKRGDTSSWTIVTSKGGTNEPSYFFGVRDTSDVLRFIIRDSDSETIANSTSTITDTNWHYITVVADRDSNATFYIDGKPAGTANISSESGTLANNDDFEVGRSRDQLSHSYGQIDEIKIYNYTLTPLQIVNDYNTGAVYFGPETGSAE</sequence>
<feature type="domain" description="LamG-like jellyroll fold" evidence="5">
    <location>
        <begin position="449"/>
        <end position="584"/>
    </location>
</feature>
<dbReference type="Pfam" id="PF13385">
    <property type="entry name" value="Laminin_G_3"/>
    <property type="match status" value="3"/>
</dbReference>
<dbReference type="SMART" id="SM00560">
    <property type="entry name" value="LamGL"/>
    <property type="match status" value="3"/>
</dbReference>
<evidence type="ECO:0008006" key="8">
    <source>
        <dbReference type="Google" id="ProtNLM"/>
    </source>
</evidence>
<comment type="caution">
    <text evidence="6">The sequence shown here is derived from an EMBL/GenBank/DDBJ whole genome shotgun (WGS) entry which is preliminary data.</text>
</comment>
<dbReference type="EMBL" id="LCBX01000052">
    <property type="protein sequence ID" value="KKS19357.1"/>
    <property type="molecule type" value="Genomic_DNA"/>
</dbReference>
<protein>
    <recommendedName>
        <fullName evidence="8">LamG-like jellyroll fold domain-containing protein</fullName>
    </recommendedName>
</protein>
<dbReference type="Proteomes" id="UP000034507">
    <property type="component" value="Unassembled WGS sequence"/>
</dbReference>
<dbReference type="PANTHER" id="PTHR42535">
    <property type="entry name" value="OOKINETE PROTEIN, PUTATIVE-RELATED"/>
    <property type="match status" value="1"/>
</dbReference>
<proteinExistence type="predicted"/>
<evidence type="ECO:0000313" key="6">
    <source>
        <dbReference type="EMBL" id="KKS19357.1"/>
    </source>
</evidence>
<feature type="non-terminal residue" evidence="6">
    <location>
        <position position="1"/>
    </location>
</feature>
<feature type="domain" description="LamG-like jellyroll fold" evidence="5">
    <location>
        <begin position="683"/>
        <end position="817"/>
    </location>
</feature>
<name>A0A0G0X4Q1_UNCKA</name>
<evidence type="ECO:0000313" key="7">
    <source>
        <dbReference type="Proteomes" id="UP000034507"/>
    </source>
</evidence>
<dbReference type="Gene3D" id="2.60.120.200">
    <property type="match status" value="4"/>
</dbReference>
<reference evidence="6 7" key="1">
    <citation type="journal article" date="2015" name="Nature">
        <title>rRNA introns, odd ribosomes, and small enigmatic genomes across a large radiation of phyla.</title>
        <authorList>
            <person name="Brown C.T."/>
            <person name="Hug L.A."/>
            <person name="Thomas B.C."/>
            <person name="Sharon I."/>
            <person name="Castelle C.J."/>
            <person name="Singh A."/>
            <person name="Wilkins M.J."/>
            <person name="Williams K.H."/>
            <person name="Banfield J.F."/>
        </authorList>
    </citation>
    <scope>NUCLEOTIDE SEQUENCE [LARGE SCALE GENOMIC DNA]</scope>
</reference>
<organism evidence="6 7">
    <name type="scientific">candidate division WWE3 bacterium GW2011_GWC1_41_7</name>
    <dbReference type="NCBI Taxonomy" id="1619119"/>
    <lineage>
        <taxon>Bacteria</taxon>
        <taxon>Katanobacteria</taxon>
    </lineage>
</organism>
<feature type="domain" description="LamG-like jellyroll fold" evidence="5">
    <location>
        <begin position="198"/>
        <end position="336"/>
    </location>
</feature>
<dbReference type="PANTHER" id="PTHR42535:SF2">
    <property type="entry name" value="CHROMOSOME UNDETERMINED SCAFFOLD_146, WHOLE GENOME SHOTGUN SEQUENCE"/>
    <property type="match status" value="1"/>
</dbReference>
<keyword evidence="2" id="KW-1015">Disulfide bond</keyword>
<evidence type="ECO:0000256" key="2">
    <source>
        <dbReference type="ARBA" id="ARBA00023157"/>
    </source>
</evidence>
<feature type="region of interest" description="Disordered" evidence="3">
    <location>
        <begin position="612"/>
        <end position="634"/>
    </location>
</feature>
<accession>A0A0G0X4Q1</accession>